<keyword evidence="7 11" id="KW-0658">Purine biosynthesis</keyword>
<evidence type="ECO:0000256" key="3">
    <source>
        <dbReference type="ARBA" id="ARBA00012217"/>
    </source>
</evidence>
<evidence type="ECO:0000256" key="9">
    <source>
        <dbReference type="ARBA" id="ARBA00030409"/>
    </source>
</evidence>
<proteinExistence type="inferred from homology"/>
<dbReference type="SUPFAM" id="SSF56104">
    <property type="entry name" value="SAICAR synthase-like"/>
    <property type="match status" value="1"/>
</dbReference>
<evidence type="ECO:0000256" key="8">
    <source>
        <dbReference type="ARBA" id="ARBA00022840"/>
    </source>
</evidence>
<keyword evidence="14" id="KW-1185">Reference proteome</keyword>
<organism evidence="13 14">
    <name type="scientific">Shimazuella alba</name>
    <dbReference type="NCBI Taxonomy" id="2690964"/>
    <lineage>
        <taxon>Bacteria</taxon>
        <taxon>Bacillati</taxon>
        <taxon>Bacillota</taxon>
        <taxon>Bacilli</taxon>
        <taxon>Bacillales</taxon>
        <taxon>Thermoactinomycetaceae</taxon>
        <taxon>Shimazuella</taxon>
    </lineage>
</organism>
<evidence type="ECO:0000256" key="2">
    <source>
        <dbReference type="ARBA" id="ARBA00010190"/>
    </source>
</evidence>
<dbReference type="InterPro" id="IPR001636">
    <property type="entry name" value="SAICAR_synth"/>
</dbReference>
<accession>A0A6I4W4C7</accession>
<dbReference type="HAMAP" id="MF_00137">
    <property type="entry name" value="SAICAR_synth"/>
    <property type="match status" value="1"/>
</dbReference>
<keyword evidence="6 11" id="KW-0547">Nucleotide-binding</keyword>
<dbReference type="Gene3D" id="3.30.200.20">
    <property type="entry name" value="Phosphorylase Kinase, domain 1"/>
    <property type="match status" value="1"/>
</dbReference>
<reference evidence="13 14" key="1">
    <citation type="submission" date="2019-12" db="EMBL/GenBank/DDBJ databases">
        <title>Whole-genome analyses of novel actinobacteria.</title>
        <authorList>
            <person name="Sahin N."/>
            <person name="Saygin H."/>
        </authorList>
    </citation>
    <scope>NUCLEOTIDE SEQUENCE [LARGE SCALE GENOMIC DNA]</scope>
    <source>
        <strain evidence="13 14">KC615</strain>
    </source>
</reference>
<evidence type="ECO:0000313" key="13">
    <source>
        <dbReference type="EMBL" id="MXQ55634.1"/>
    </source>
</evidence>
<evidence type="ECO:0000256" key="6">
    <source>
        <dbReference type="ARBA" id="ARBA00022741"/>
    </source>
</evidence>
<dbReference type="GO" id="GO:0006189">
    <property type="term" value="P:'de novo' IMP biosynthetic process"/>
    <property type="evidence" value="ECO:0007669"/>
    <property type="project" value="UniProtKB-UniRule"/>
</dbReference>
<dbReference type="InterPro" id="IPR018236">
    <property type="entry name" value="SAICAR_synthetase_CS"/>
</dbReference>
<dbReference type="PROSITE" id="PS01058">
    <property type="entry name" value="SAICAR_SYNTHETASE_2"/>
    <property type="match status" value="1"/>
</dbReference>
<evidence type="ECO:0000256" key="5">
    <source>
        <dbReference type="ARBA" id="ARBA00022598"/>
    </source>
</evidence>
<dbReference type="Pfam" id="PF01259">
    <property type="entry name" value="SAICAR_synt"/>
    <property type="match status" value="1"/>
</dbReference>
<evidence type="ECO:0000256" key="10">
    <source>
        <dbReference type="ARBA" id="ARBA00048475"/>
    </source>
</evidence>
<evidence type="ECO:0000256" key="11">
    <source>
        <dbReference type="HAMAP-Rule" id="MF_00137"/>
    </source>
</evidence>
<dbReference type="PANTHER" id="PTHR43599:SF3">
    <property type="entry name" value="SI:DKEY-6E2.2"/>
    <property type="match status" value="1"/>
</dbReference>
<evidence type="ECO:0000256" key="1">
    <source>
        <dbReference type="ARBA" id="ARBA00004672"/>
    </source>
</evidence>
<evidence type="ECO:0000313" key="14">
    <source>
        <dbReference type="Proteomes" id="UP000430692"/>
    </source>
</evidence>
<dbReference type="EMBL" id="WUUL01000016">
    <property type="protein sequence ID" value="MXQ55634.1"/>
    <property type="molecule type" value="Genomic_DNA"/>
</dbReference>
<dbReference type="UniPathway" id="UPA00074">
    <property type="reaction ID" value="UER00131"/>
</dbReference>
<dbReference type="AlphaFoldDB" id="A0A6I4W4C7"/>
<comment type="similarity">
    <text evidence="2 11">Belongs to the SAICAR synthetase family.</text>
</comment>
<dbReference type="InterPro" id="IPR033934">
    <property type="entry name" value="SAICAR_synt_PurC"/>
</dbReference>
<gene>
    <name evidence="11" type="primary">purC</name>
    <name evidence="13" type="ORF">GSM42_18275</name>
</gene>
<keyword evidence="8 11" id="KW-0067">ATP-binding</keyword>
<dbReference type="GO" id="GO:0009236">
    <property type="term" value="P:cobalamin biosynthetic process"/>
    <property type="evidence" value="ECO:0007669"/>
    <property type="project" value="InterPro"/>
</dbReference>
<dbReference type="CDD" id="cd01415">
    <property type="entry name" value="SAICAR_synt_PurC"/>
    <property type="match status" value="1"/>
</dbReference>
<feature type="domain" description="SAICAR synthetase/ADE2 N-terminal" evidence="12">
    <location>
        <begin position="4"/>
        <end position="230"/>
    </location>
</feature>
<protein>
    <recommendedName>
        <fullName evidence="4 11">Phosphoribosylaminoimidazole-succinocarboxamide synthase</fullName>
        <ecNumber evidence="3 11">6.3.2.6</ecNumber>
    </recommendedName>
    <alternativeName>
        <fullName evidence="9 11">SAICAR synthetase</fullName>
    </alternativeName>
</protein>
<dbReference type="PROSITE" id="PS01057">
    <property type="entry name" value="SAICAR_SYNTHETASE_1"/>
    <property type="match status" value="1"/>
</dbReference>
<dbReference type="EC" id="6.3.2.6" evidence="3 11"/>
<comment type="caution">
    <text evidence="13">The sequence shown here is derived from an EMBL/GenBank/DDBJ whole genome shotgun (WGS) entry which is preliminary data.</text>
</comment>
<dbReference type="PANTHER" id="PTHR43599">
    <property type="entry name" value="MULTIFUNCTIONAL PROTEIN ADE2"/>
    <property type="match status" value="1"/>
</dbReference>
<evidence type="ECO:0000259" key="12">
    <source>
        <dbReference type="Pfam" id="PF01259"/>
    </source>
</evidence>
<evidence type="ECO:0000256" key="7">
    <source>
        <dbReference type="ARBA" id="ARBA00022755"/>
    </source>
</evidence>
<name>A0A6I4W4C7_9BACL</name>
<dbReference type="InterPro" id="IPR028923">
    <property type="entry name" value="SAICAR_synt/ADE2_N"/>
</dbReference>
<comment type="pathway">
    <text evidence="1 11">Purine metabolism; IMP biosynthesis via de novo pathway; 5-amino-1-(5-phospho-D-ribosyl)imidazole-4-carboxamide from 5-amino-1-(5-phospho-D-ribosyl)imidazole-4-carboxylate: step 1/2.</text>
</comment>
<sequence>MGELLYEGKAKKLFSTKDPNVLLVQYKDTATAFNGEKKEVLEGKGALNNKITSYFFDLLAENQIPSHFLERLSTLEQLVKRVTIVPLEVVVRNITAGSFAKRLGLEEGKPLPFPIVEFYYKDDNLGDPLILEDHIYALEITSEDIVSQMKKQALQINKILYEHMEQRGIRLVDFKLEFGLDQNEEVLLADEISPDTCRFWDLKSGDKLDKDRFRRNLGNVIEAYQEIDKRLGGQ</sequence>
<dbReference type="NCBIfam" id="TIGR00081">
    <property type="entry name" value="purC"/>
    <property type="match status" value="1"/>
</dbReference>
<evidence type="ECO:0000256" key="4">
    <source>
        <dbReference type="ARBA" id="ARBA00016460"/>
    </source>
</evidence>
<dbReference type="FunFam" id="3.30.470.20:FF:000006">
    <property type="entry name" value="Phosphoribosylaminoimidazole-succinocarboxamide synthase"/>
    <property type="match status" value="1"/>
</dbReference>
<comment type="catalytic activity">
    <reaction evidence="10 11">
        <text>5-amino-1-(5-phospho-D-ribosyl)imidazole-4-carboxylate + L-aspartate + ATP = (2S)-2-[5-amino-1-(5-phospho-beta-D-ribosyl)imidazole-4-carboxamido]succinate + ADP + phosphate + 2 H(+)</text>
        <dbReference type="Rhea" id="RHEA:22628"/>
        <dbReference type="ChEBI" id="CHEBI:15378"/>
        <dbReference type="ChEBI" id="CHEBI:29991"/>
        <dbReference type="ChEBI" id="CHEBI:30616"/>
        <dbReference type="ChEBI" id="CHEBI:43474"/>
        <dbReference type="ChEBI" id="CHEBI:58443"/>
        <dbReference type="ChEBI" id="CHEBI:77657"/>
        <dbReference type="ChEBI" id="CHEBI:456216"/>
        <dbReference type="EC" id="6.3.2.6"/>
    </reaction>
</comment>
<dbReference type="InterPro" id="IPR050089">
    <property type="entry name" value="SAICAR_synthetase"/>
</dbReference>
<dbReference type="Proteomes" id="UP000430692">
    <property type="component" value="Unassembled WGS sequence"/>
</dbReference>
<dbReference type="GO" id="GO:0005524">
    <property type="term" value="F:ATP binding"/>
    <property type="evidence" value="ECO:0007669"/>
    <property type="project" value="UniProtKB-KW"/>
</dbReference>
<dbReference type="Gene3D" id="3.30.470.20">
    <property type="entry name" value="ATP-grasp fold, B domain"/>
    <property type="match status" value="1"/>
</dbReference>
<dbReference type="GO" id="GO:0004639">
    <property type="term" value="F:phosphoribosylaminoimidazolesuccinocarboxamide synthase activity"/>
    <property type="evidence" value="ECO:0007669"/>
    <property type="project" value="UniProtKB-UniRule"/>
</dbReference>
<keyword evidence="5 11" id="KW-0436">Ligase</keyword>